<name>A0A0C2F172_9PSED</name>
<sequence length="187" mass="20939">MNREIILMRHGQPNLAVIDKVSALGMKRWIEQYNLSEIINQPAPEASVQLAASAQVIVSSSAPRALTSVRALGLQPTLVDEIFCEAQLPHGRWRLPRLSPFTWAFILRVSWLCGFSGTVESARQARIRANEAAQQLQSLASAGPVLLLGHGFMNRMIAKQLEVAGWTRQKRNGNRYWSAMVYRMNQS</sequence>
<dbReference type="InterPro" id="IPR029033">
    <property type="entry name" value="His_PPase_superfam"/>
</dbReference>
<evidence type="ECO:0000313" key="1">
    <source>
        <dbReference type="EMBL" id="KIH84798.1"/>
    </source>
</evidence>
<dbReference type="Gene3D" id="3.40.50.1240">
    <property type="entry name" value="Phosphoglycerate mutase-like"/>
    <property type="match status" value="1"/>
</dbReference>
<dbReference type="AlphaFoldDB" id="A0A0C2F172"/>
<reference evidence="1 2" key="1">
    <citation type="submission" date="2015-01" db="EMBL/GenBank/DDBJ databases">
        <title>Complete genome of Pseudomonas batumici UCM B-321 producer of the batumin antibiotic with strong antistaphilococcal and potential anticancer activity.</title>
        <authorList>
            <person name="Klochko V.V."/>
            <person name="Zelena L.B."/>
            <person name="Elena K.A."/>
            <person name="Reva O.N."/>
        </authorList>
    </citation>
    <scope>NUCLEOTIDE SEQUENCE [LARGE SCALE GENOMIC DNA]</scope>
    <source>
        <strain evidence="1 2">UCM B-321</strain>
    </source>
</reference>
<dbReference type="EMBL" id="JXDG01000014">
    <property type="protein sequence ID" value="KIH84798.1"/>
    <property type="molecule type" value="Genomic_DNA"/>
</dbReference>
<keyword evidence="2" id="KW-1185">Reference proteome</keyword>
<accession>A0A0C2F172</accession>
<dbReference type="Proteomes" id="UP000031535">
    <property type="component" value="Unassembled WGS sequence"/>
</dbReference>
<dbReference type="RefSeq" id="WP_040064934.1">
    <property type="nucleotide sequence ID" value="NZ_JXDG01000014.1"/>
</dbReference>
<dbReference type="InterPro" id="IPR013078">
    <property type="entry name" value="His_Pase_superF_clade-1"/>
</dbReference>
<comment type="caution">
    <text evidence="1">The sequence shown here is derived from an EMBL/GenBank/DDBJ whole genome shotgun (WGS) entry which is preliminary data.</text>
</comment>
<evidence type="ECO:0008006" key="3">
    <source>
        <dbReference type="Google" id="ProtNLM"/>
    </source>
</evidence>
<gene>
    <name evidence="1" type="ORF">UCMB321_1478</name>
</gene>
<dbReference type="OrthoDB" id="9156506at2"/>
<dbReference type="PATRIC" id="fig|226910.6.peg.1470"/>
<evidence type="ECO:0000313" key="2">
    <source>
        <dbReference type="Proteomes" id="UP000031535"/>
    </source>
</evidence>
<dbReference type="Pfam" id="PF00300">
    <property type="entry name" value="His_Phos_1"/>
    <property type="match status" value="1"/>
</dbReference>
<dbReference type="SUPFAM" id="SSF53254">
    <property type="entry name" value="Phosphoglycerate mutase-like"/>
    <property type="match status" value="1"/>
</dbReference>
<dbReference type="STRING" id="226910.UCMB321_1478"/>
<protein>
    <recommendedName>
        <fullName evidence="3">Phosphoglycerate mutase family protein</fullName>
    </recommendedName>
</protein>
<proteinExistence type="predicted"/>
<organism evidence="1 2">
    <name type="scientific">Pseudomonas batumici</name>
    <dbReference type="NCBI Taxonomy" id="226910"/>
    <lineage>
        <taxon>Bacteria</taxon>
        <taxon>Pseudomonadati</taxon>
        <taxon>Pseudomonadota</taxon>
        <taxon>Gammaproteobacteria</taxon>
        <taxon>Pseudomonadales</taxon>
        <taxon>Pseudomonadaceae</taxon>
        <taxon>Pseudomonas</taxon>
    </lineage>
</organism>